<comment type="caution">
    <text evidence="2">The sequence shown here is derived from an EMBL/GenBank/DDBJ whole genome shotgun (WGS) entry which is preliminary data.</text>
</comment>
<organism evidence="2 3">
    <name type="scientific">Candidatus Cryptobacteroides avicola</name>
    <dbReference type="NCBI Taxonomy" id="2840757"/>
    <lineage>
        <taxon>Bacteria</taxon>
        <taxon>Pseudomonadati</taxon>
        <taxon>Bacteroidota</taxon>
        <taxon>Bacteroidia</taxon>
        <taxon>Bacteroidales</taxon>
        <taxon>Candidatus Cryptobacteroides</taxon>
    </lineage>
</organism>
<keyword evidence="1" id="KW-0732">Signal</keyword>
<dbReference type="EMBL" id="JADILV010000051">
    <property type="protein sequence ID" value="MBO8483987.1"/>
    <property type="molecule type" value="Genomic_DNA"/>
</dbReference>
<dbReference type="SUPFAM" id="SSF51445">
    <property type="entry name" value="(Trans)glycosidases"/>
    <property type="match status" value="1"/>
</dbReference>
<evidence type="ECO:0008006" key="4">
    <source>
        <dbReference type="Google" id="ProtNLM"/>
    </source>
</evidence>
<evidence type="ECO:0000256" key="1">
    <source>
        <dbReference type="SAM" id="SignalP"/>
    </source>
</evidence>
<feature type="chain" id="PRO_5037807568" description="Glycoside hydrolase family 5 domain-containing protein" evidence="1">
    <location>
        <begin position="21"/>
        <end position="553"/>
    </location>
</feature>
<accession>A0A940DS07</accession>
<gene>
    <name evidence="2" type="ORF">IAB75_07740</name>
</gene>
<sequence length="553" mass="61484">MRKILLILILAHLCLSRTGAQELGANYNENIGQPITEIRMLRNAGISWVRGFINVHSEFLKVEDNVIVGVDEDAIRTSSLSRQFMAAKASLGDGVKFMLSLKIPFGEDEGLVPEVGSEACEHIFTAVRMLLGSFDMGRNISLLVMGNEPMWENWNAGLQDDDADDYKAFLNEFADRLAQWKSEEGWTFEVFAGSLNRISEVQRPTIQAVMDVVNENPNVDGLDLHLHCRNINQAEDDLRLAREKYGVTKKLICTEFSMVRNLEGEGGTDHRTENLGNWGTSHGYSATMKLWEYLDMAVKNASAGNPVSYEEFQSLFESFSWYPRNWFTTFYDAFRKYDTYAITGRFSVVPNSDIYNFAPSYTAGTRLWELGGVYIPKLLGFNADGTYVPNPLVYPDFMAAKNGMLVEKVIGSQREMLLVLGKGIDSPENFTGKIVKDGRETEFVLDDGYALLTGLVPATSYQVSVVNGKGETVWSREIATAPQPNTFPLLKCTDAGGFTYIRLENLPDDAVSYRLMIDGETAGPVADIQGADVLSAEITYSDGSVETISADLK</sequence>
<dbReference type="AlphaFoldDB" id="A0A940DS07"/>
<dbReference type="InterPro" id="IPR017853">
    <property type="entry name" value="GH"/>
</dbReference>
<evidence type="ECO:0000313" key="2">
    <source>
        <dbReference type="EMBL" id="MBO8483987.1"/>
    </source>
</evidence>
<name>A0A940DS07_9BACT</name>
<protein>
    <recommendedName>
        <fullName evidence="4">Glycoside hydrolase family 5 domain-containing protein</fullName>
    </recommendedName>
</protein>
<evidence type="ECO:0000313" key="3">
    <source>
        <dbReference type="Proteomes" id="UP000725002"/>
    </source>
</evidence>
<reference evidence="2" key="1">
    <citation type="submission" date="2020-10" db="EMBL/GenBank/DDBJ databases">
        <authorList>
            <person name="Gilroy R."/>
        </authorList>
    </citation>
    <scope>NUCLEOTIDE SEQUENCE</scope>
    <source>
        <strain evidence="2">G3-8215</strain>
    </source>
</reference>
<reference evidence="2" key="2">
    <citation type="journal article" date="2021" name="PeerJ">
        <title>Extensive microbial diversity within the chicken gut microbiome revealed by metagenomics and culture.</title>
        <authorList>
            <person name="Gilroy R."/>
            <person name="Ravi A."/>
            <person name="Getino M."/>
            <person name="Pursley I."/>
            <person name="Horton D.L."/>
            <person name="Alikhan N.F."/>
            <person name="Baker D."/>
            <person name="Gharbi K."/>
            <person name="Hall N."/>
            <person name="Watson M."/>
            <person name="Adriaenssens E.M."/>
            <person name="Foster-Nyarko E."/>
            <person name="Jarju S."/>
            <person name="Secka A."/>
            <person name="Antonio M."/>
            <person name="Oren A."/>
            <person name="Chaudhuri R.R."/>
            <person name="La Ragione R."/>
            <person name="Hildebrand F."/>
            <person name="Pallen M.J."/>
        </authorList>
    </citation>
    <scope>NUCLEOTIDE SEQUENCE</scope>
    <source>
        <strain evidence="2">G3-8215</strain>
    </source>
</reference>
<proteinExistence type="predicted"/>
<dbReference type="Proteomes" id="UP000725002">
    <property type="component" value="Unassembled WGS sequence"/>
</dbReference>
<feature type="signal peptide" evidence="1">
    <location>
        <begin position="1"/>
        <end position="20"/>
    </location>
</feature>